<name>A0A4U9UDD9_9SPHI</name>
<organism evidence="4 5">
    <name type="scientific">Sphingobacterium thalpophilum</name>
    <dbReference type="NCBI Taxonomy" id="259"/>
    <lineage>
        <taxon>Bacteria</taxon>
        <taxon>Pseudomonadati</taxon>
        <taxon>Bacteroidota</taxon>
        <taxon>Sphingobacteriia</taxon>
        <taxon>Sphingobacteriales</taxon>
        <taxon>Sphingobacteriaceae</taxon>
        <taxon>Sphingobacterium</taxon>
    </lineage>
</organism>
<dbReference type="InterPro" id="IPR006860">
    <property type="entry name" value="FecR"/>
</dbReference>
<dbReference type="STRING" id="1123265.GCA_000686625_02990"/>
<dbReference type="EMBL" id="LR590484">
    <property type="protein sequence ID" value="VTR31036.1"/>
    <property type="molecule type" value="Genomic_DNA"/>
</dbReference>
<dbReference type="GO" id="GO:0016989">
    <property type="term" value="F:sigma factor antagonist activity"/>
    <property type="evidence" value="ECO:0007669"/>
    <property type="project" value="TreeGrafter"/>
</dbReference>
<evidence type="ECO:0000259" key="2">
    <source>
        <dbReference type="Pfam" id="PF04773"/>
    </source>
</evidence>
<reference evidence="4 5" key="1">
    <citation type="submission" date="2019-05" db="EMBL/GenBank/DDBJ databases">
        <authorList>
            <consortium name="Pathogen Informatics"/>
        </authorList>
    </citation>
    <scope>NUCLEOTIDE SEQUENCE [LARGE SCALE GENOMIC DNA]</scope>
    <source>
        <strain evidence="4 5">NCTC11429</strain>
    </source>
</reference>
<dbReference type="PANTHER" id="PTHR30273">
    <property type="entry name" value="PERIPLASMIC SIGNAL SENSOR AND SIGMA FACTOR ACTIVATOR FECR-RELATED"/>
    <property type="match status" value="1"/>
</dbReference>
<dbReference type="KEGG" id="stha:NCTC11429_00760"/>
<dbReference type="Pfam" id="PF04773">
    <property type="entry name" value="FecR"/>
    <property type="match status" value="1"/>
</dbReference>
<dbReference type="Gene3D" id="2.60.120.1440">
    <property type="match status" value="1"/>
</dbReference>
<dbReference type="Gene3D" id="3.55.50.30">
    <property type="match status" value="1"/>
</dbReference>
<keyword evidence="1" id="KW-0812">Transmembrane</keyword>
<gene>
    <name evidence="4" type="ORF">NCTC11429_00760</name>
</gene>
<dbReference type="AlphaFoldDB" id="A0A4U9UDD9"/>
<evidence type="ECO:0000256" key="1">
    <source>
        <dbReference type="SAM" id="Phobius"/>
    </source>
</evidence>
<feature type="domain" description="FecR protein" evidence="2">
    <location>
        <begin position="200"/>
        <end position="292"/>
    </location>
</feature>
<protein>
    <submittedName>
        <fullName evidence="4">Fec operon regulator FecR</fullName>
    </submittedName>
</protein>
<feature type="domain" description="Protein FecR C-terminal" evidence="3">
    <location>
        <begin position="333"/>
        <end position="399"/>
    </location>
</feature>
<dbReference type="Pfam" id="PF16344">
    <property type="entry name" value="FecR_C"/>
    <property type="match status" value="1"/>
</dbReference>
<evidence type="ECO:0000313" key="4">
    <source>
        <dbReference type="EMBL" id="VTR31036.1"/>
    </source>
</evidence>
<dbReference type="Proteomes" id="UP000308196">
    <property type="component" value="Chromosome"/>
</dbReference>
<dbReference type="InterPro" id="IPR012373">
    <property type="entry name" value="Ferrdict_sens_TM"/>
</dbReference>
<evidence type="ECO:0000259" key="3">
    <source>
        <dbReference type="Pfam" id="PF16344"/>
    </source>
</evidence>
<sequence>MPERNGIKRDILEKENLNRLFRDFIANRCSAKDIERLMHYFDFPSSASHLRQLIQEQLNMEDAEITDPRINDIVSTVDAKLASMLANHKHPEKQRADKLIFWRFAAAAAVLLLIGFSIFWSLQITDRSVETNETPIAKSKEVVPGKNQARLTLYNGEKLEFDKSVGTDKSKYNASLDYSKGRLVYRGQSAEETTRWNLLEVPKAGTFEIELPDGSIVWINANSKLHFPNRFADDERTVKIEGEAFFQVKKDKNRPFKVQAGELNISVLGTSFNVRAYQPAHISTTLVEGLVRLNYHDQQLIMTPGKRAFIDARQVLQLQTVDLESATAWKEGYFYFKDESLYKILQDIANWYDLKVSVEGNLPSGQYSGSMDRNGKLTGLLEILSSVGDLDFELNGNQLKVKQKKK</sequence>
<keyword evidence="1" id="KW-1133">Transmembrane helix</keyword>
<proteinExistence type="predicted"/>
<dbReference type="InterPro" id="IPR032508">
    <property type="entry name" value="FecR_C"/>
</dbReference>
<evidence type="ECO:0000313" key="5">
    <source>
        <dbReference type="Proteomes" id="UP000308196"/>
    </source>
</evidence>
<keyword evidence="1" id="KW-0472">Membrane</keyword>
<accession>A0A4U9UDD9</accession>
<feature type="transmembrane region" description="Helical" evidence="1">
    <location>
        <begin position="100"/>
        <end position="122"/>
    </location>
</feature>
<dbReference type="PANTHER" id="PTHR30273:SF2">
    <property type="entry name" value="PROTEIN FECR"/>
    <property type="match status" value="1"/>
</dbReference>